<organism evidence="1 2">
    <name type="scientific">Chaetomium globosum (strain ATCC 6205 / CBS 148.51 / DSM 1962 / NBRC 6347 / NRRL 1970)</name>
    <name type="common">Soil fungus</name>
    <dbReference type="NCBI Taxonomy" id="306901"/>
    <lineage>
        <taxon>Eukaryota</taxon>
        <taxon>Fungi</taxon>
        <taxon>Dikarya</taxon>
        <taxon>Ascomycota</taxon>
        <taxon>Pezizomycotina</taxon>
        <taxon>Sordariomycetes</taxon>
        <taxon>Sordariomycetidae</taxon>
        <taxon>Sordariales</taxon>
        <taxon>Chaetomiaceae</taxon>
        <taxon>Chaetomium</taxon>
    </lineage>
</organism>
<evidence type="ECO:0000313" key="2">
    <source>
        <dbReference type="Proteomes" id="UP000001056"/>
    </source>
</evidence>
<dbReference type="RefSeq" id="XP_001224190.1">
    <property type="nucleotide sequence ID" value="XM_001224189.1"/>
</dbReference>
<dbReference type="AlphaFoldDB" id="Q2GZS0"/>
<dbReference type="InParanoid" id="Q2GZS0"/>
<protein>
    <submittedName>
        <fullName evidence="1">Uncharacterized protein</fullName>
    </submittedName>
</protein>
<keyword evidence="2" id="KW-1185">Reference proteome</keyword>
<dbReference type="VEuPathDB" id="FungiDB:CHGG_04976"/>
<accession>Q2GZS0</accession>
<evidence type="ECO:0000313" key="1">
    <source>
        <dbReference type="EMBL" id="EAQ88357.1"/>
    </source>
</evidence>
<dbReference type="HOGENOM" id="CLU_2812119_0_0_1"/>
<dbReference type="OrthoDB" id="9999611at2759"/>
<reference evidence="2" key="1">
    <citation type="journal article" date="2015" name="Genome Announc.">
        <title>Draft genome sequence of the cellulolytic fungus Chaetomium globosum.</title>
        <authorList>
            <person name="Cuomo C.A."/>
            <person name="Untereiner W.A."/>
            <person name="Ma L.-J."/>
            <person name="Grabherr M."/>
            <person name="Birren B.W."/>
        </authorList>
    </citation>
    <scope>NUCLEOTIDE SEQUENCE [LARGE SCALE GENOMIC DNA]</scope>
    <source>
        <strain evidence="2">ATCC 6205 / CBS 148.51 / DSM 1962 / NBRC 6347 / NRRL 1970</strain>
    </source>
</reference>
<dbReference type="Proteomes" id="UP000001056">
    <property type="component" value="Unassembled WGS sequence"/>
</dbReference>
<name>Q2GZS0_CHAGB</name>
<proteinExistence type="predicted"/>
<gene>
    <name evidence="1" type="ORF">CHGG_04976</name>
</gene>
<sequence>MSSPPNNPQDPSRPDQPGLWTAHAEYIKGAAERSTIGNKKSAVGCTHEIRRFGRESETTDKVMEDQR</sequence>
<dbReference type="GeneID" id="4392676"/>
<dbReference type="EMBL" id="CH408032">
    <property type="protein sequence ID" value="EAQ88357.1"/>
    <property type="molecule type" value="Genomic_DNA"/>
</dbReference>